<protein>
    <submittedName>
        <fullName evidence="1">Uncharacterized protein</fullName>
    </submittedName>
</protein>
<proteinExistence type="predicted"/>
<accession>A0ABR7ASC7</accession>
<organism evidence="1 2">
    <name type="scientific">Sphingomonas albertensis</name>
    <dbReference type="NCBI Taxonomy" id="2762591"/>
    <lineage>
        <taxon>Bacteria</taxon>
        <taxon>Pseudomonadati</taxon>
        <taxon>Pseudomonadota</taxon>
        <taxon>Alphaproteobacteria</taxon>
        <taxon>Sphingomonadales</taxon>
        <taxon>Sphingomonadaceae</taxon>
        <taxon>Sphingomonas</taxon>
    </lineage>
</organism>
<reference evidence="1 2" key="1">
    <citation type="submission" date="2020-08" db="EMBL/GenBank/DDBJ databases">
        <title>Putative novel bacterial strains isolated from necrotic wheat leaf tissues caused by Xanthomonas translucens.</title>
        <authorList>
            <person name="Tambong J.T."/>
        </authorList>
    </citation>
    <scope>NUCLEOTIDE SEQUENCE [LARGE SCALE GENOMIC DNA]</scope>
    <source>
        <strain evidence="2">DOAB 1063</strain>
    </source>
</reference>
<sequence>MNAQEINAIGVMLQSIRHPDERYVTLAFTAHAPNSESFDGSVSVTVAAGEDTATSESVTLDCALHMARAKLRDQAAKRAKAKAEAKELAA</sequence>
<dbReference type="EMBL" id="JACONT010000048">
    <property type="protein sequence ID" value="MBC3943340.1"/>
    <property type="molecule type" value="Genomic_DNA"/>
</dbReference>
<name>A0ABR7ASC7_9SPHN</name>
<dbReference type="RefSeq" id="WP_187504927.1">
    <property type="nucleotide sequence ID" value="NZ_CP162536.1"/>
</dbReference>
<gene>
    <name evidence="1" type="ORF">H8S47_16805</name>
</gene>
<dbReference type="Proteomes" id="UP000597613">
    <property type="component" value="Unassembled WGS sequence"/>
</dbReference>
<evidence type="ECO:0000313" key="2">
    <source>
        <dbReference type="Proteomes" id="UP000597613"/>
    </source>
</evidence>
<evidence type="ECO:0000313" key="1">
    <source>
        <dbReference type="EMBL" id="MBC3943340.1"/>
    </source>
</evidence>
<keyword evidence="2" id="KW-1185">Reference proteome</keyword>
<comment type="caution">
    <text evidence="1">The sequence shown here is derived from an EMBL/GenBank/DDBJ whole genome shotgun (WGS) entry which is preliminary data.</text>
</comment>